<reference evidence="3 4" key="1">
    <citation type="submission" date="2016-11" db="EMBL/GenBank/DDBJ databases">
        <title>The macronuclear genome of Stentor coeruleus: a giant cell with tiny introns.</title>
        <authorList>
            <person name="Slabodnick M."/>
            <person name="Ruby J.G."/>
            <person name="Reiff S.B."/>
            <person name="Swart E.C."/>
            <person name="Gosai S."/>
            <person name="Prabakaran S."/>
            <person name="Witkowska E."/>
            <person name="Larue G.E."/>
            <person name="Fisher S."/>
            <person name="Freeman R.M."/>
            <person name="Gunawardena J."/>
            <person name="Chu W."/>
            <person name="Stover N.A."/>
            <person name="Gregory B.D."/>
            <person name="Nowacki M."/>
            <person name="Derisi J."/>
            <person name="Roy S.W."/>
            <person name="Marshall W.F."/>
            <person name="Sood P."/>
        </authorList>
    </citation>
    <scope>NUCLEOTIDE SEQUENCE [LARGE SCALE GENOMIC DNA]</scope>
    <source>
        <strain evidence="3">WM001</strain>
    </source>
</reference>
<dbReference type="EMBL" id="MPUH01000174">
    <property type="protein sequence ID" value="OMJ87553.1"/>
    <property type="molecule type" value="Genomic_DNA"/>
</dbReference>
<name>A0A1R2CEX7_9CILI</name>
<protein>
    <recommendedName>
        <fullName evidence="2">UBX domain-containing protein</fullName>
    </recommendedName>
</protein>
<proteinExistence type="predicted"/>
<feature type="domain" description="UBX" evidence="2">
    <location>
        <begin position="304"/>
        <end position="340"/>
    </location>
</feature>
<evidence type="ECO:0000256" key="1">
    <source>
        <dbReference type="SAM" id="MobiDB-lite"/>
    </source>
</evidence>
<comment type="caution">
    <text evidence="3">The sequence shown here is derived from an EMBL/GenBank/DDBJ whole genome shotgun (WGS) entry which is preliminary data.</text>
</comment>
<evidence type="ECO:0000313" key="4">
    <source>
        <dbReference type="Proteomes" id="UP000187209"/>
    </source>
</evidence>
<organism evidence="3 4">
    <name type="scientific">Stentor coeruleus</name>
    <dbReference type="NCBI Taxonomy" id="5963"/>
    <lineage>
        <taxon>Eukaryota</taxon>
        <taxon>Sar</taxon>
        <taxon>Alveolata</taxon>
        <taxon>Ciliophora</taxon>
        <taxon>Postciliodesmatophora</taxon>
        <taxon>Heterotrichea</taxon>
        <taxon>Heterotrichida</taxon>
        <taxon>Stentoridae</taxon>
        <taxon>Stentor</taxon>
    </lineage>
</organism>
<dbReference type="InterPro" id="IPR009060">
    <property type="entry name" value="UBA-like_sf"/>
</dbReference>
<dbReference type="Gene3D" id="1.10.8.10">
    <property type="entry name" value="DNA helicase RuvA subunit, C-terminal domain"/>
    <property type="match status" value="1"/>
</dbReference>
<dbReference type="InterPro" id="IPR050730">
    <property type="entry name" value="UBX_domain-protein"/>
</dbReference>
<dbReference type="SUPFAM" id="SSF54236">
    <property type="entry name" value="Ubiquitin-like"/>
    <property type="match status" value="1"/>
</dbReference>
<dbReference type="SMART" id="SM00166">
    <property type="entry name" value="UBX"/>
    <property type="match status" value="1"/>
</dbReference>
<dbReference type="Proteomes" id="UP000187209">
    <property type="component" value="Unassembled WGS sequence"/>
</dbReference>
<dbReference type="OrthoDB" id="306351at2759"/>
<keyword evidence="4" id="KW-1185">Reference proteome</keyword>
<dbReference type="InterPro" id="IPR036249">
    <property type="entry name" value="Thioredoxin-like_sf"/>
</dbReference>
<dbReference type="Gene3D" id="3.40.30.10">
    <property type="entry name" value="Glutaredoxin"/>
    <property type="match status" value="1"/>
</dbReference>
<dbReference type="InterPro" id="IPR001012">
    <property type="entry name" value="UBX_dom"/>
</dbReference>
<feature type="region of interest" description="Disordered" evidence="1">
    <location>
        <begin position="282"/>
        <end position="303"/>
    </location>
</feature>
<dbReference type="GO" id="GO:0043130">
    <property type="term" value="F:ubiquitin binding"/>
    <property type="evidence" value="ECO:0007669"/>
    <property type="project" value="TreeGrafter"/>
</dbReference>
<gene>
    <name evidence="3" type="ORF">SteCoe_10730</name>
</gene>
<dbReference type="Gene3D" id="3.10.20.90">
    <property type="entry name" value="Phosphatidylinositol 3-kinase Catalytic Subunit, Chain A, domain 1"/>
    <property type="match status" value="1"/>
</dbReference>
<dbReference type="AlphaFoldDB" id="A0A1R2CEX7"/>
<dbReference type="PROSITE" id="PS50033">
    <property type="entry name" value="UBX"/>
    <property type="match status" value="1"/>
</dbReference>
<evidence type="ECO:0000259" key="2">
    <source>
        <dbReference type="PROSITE" id="PS50033"/>
    </source>
</evidence>
<accession>A0A1R2CEX7</accession>
<dbReference type="PANTHER" id="PTHR23322">
    <property type="entry name" value="FAS-ASSOCIATED PROTEIN"/>
    <property type="match status" value="1"/>
</dbReference>
<dbReference type="Pfam" id="PF14555">
    <property type="entry name" value="UBA_4"/>
    <property type="match status" value="1"/>
</dbReference>
<sequence>MEQHDEAVQNFCAFTGNWDVDIAIAYLSKNNWDVSAAYNDFMGFTQQRPPIVENRPQVVERSQRVERPQVVPVERESEGFFSWIGNSISNMFSGLFTTTPSSPFINYLENLQIQNRPNISLIPYEDACNIALNQNKLLLIYVHHAHTGDRFLRNVLCSSEIITLINQAYVFLAYLATSEEGSLTIARYSDDQAVVFVMIDPFTSEALEKLTLAPSKSQLRNFLINRIGDQSINDDVQKIQDRMIREQQERELREAEEIEIRKAEEESKRLLLVYEQRQAEERRIREEEEKKNKKERMIGEEPPAGPYVTQITFRLPSGEKLERRFLQDTKIDVLYLFLETKGFENIEIVSGFPPKVVRDGSLQSEGLIPRALMHVRLIQS</sequence>
<dbReference type="Pfam" id="PF00789">
    <property type="entry name" value="UBX"/>
    <property type="match status" value="1"/>
</dbReference>
<evidence type="ECO:0000313" key="3">
    <source>
        <dbReference type="EMBL" id="OMJ87553.1"/>
    </source>
</evidence>
<dbReference type="InterPro" id="IPR029071">
    <property type="entry name" value="Ubiquitin-like_domsf"/>
</dbReference>
<feature type="compositionally biased region" description="Basic and acidic residues" evidence="1">
    <location>
        <begin position="282"/>
        <end position="299"/>
    </location>
</feature>
<dbReference type="SUPFAM" id="SSF52833">
    <property type="entry name" value="Thioredoxin-like"/>
    <property type="match status" value="1"/>
</dbReference>
<dbReference type="SUPFAM" id="SSF46934">
    <property type="entry name" value="UBA-like"/>
    <property type="match status" value="1"/>
</dbReference>